<protein>
    <submittedName>
        <fullName evidence="1">Uncharacterized protein</fullName>
    </submittedName>
</protein>
<dbReference type="AlphaFoldDB" id="A0A5C6MWY4"/>
<comment type="caution">
    <text evidence="1">The sequence shown here is derived from an EMBL/GenBank/DDBJ whole genome shotgun (WGS) entry which is preliminary data.</text>
</comment>
<organism evidence="1 2">
    <name type="scientific">Takifugu flavidus</name>
    <name type="common">sansaifugu</name>
    <dbReference type="NCBI Taxonomy" id="433684"/>
    <lineage>
        <taxon>Eukaryota</taxon>
        <taxon>Metazoa</taxon>
        <taxon>Chordata</taxon>
        <taxon>Craniata</taxon>
        <taxon>Vertebrata</taxon>
        <taxon>Euteleostomi</taxon>
        <taxon>Actinopterygii</taxon>
        <taxon>Neopterygii</taxon>
        <taxon>Teleostei</taxon>
        <taxon>Neoteleostei</taxon>
        <taxon>Acanthomorphata</taxon>
        <taxon>Eupercaria</taxon>
        <taxon>Tetraodontiformes</taxon>
        <taxon>Tetradontoidea</taxon>
        <taxon>Tetraodontidae</taxon>
        <taxon>Takifugu</taxon>
    </lineage>
</organism>
<keyword evidence="2" id="KW-1185">Reference proteome</keyword>
<dbReference type="EMBL" id="RHFK02000019">
    <property type="protein sequence ID" value="TWW58828.1"/>
    <property type="molecule type" value="Genomic_DNA"/>
</dbReference>
<evidence type="ECO:0000313" key="2">
    <source>
        <dbReference type="Proteomes" id="UP000324091"/>
    </source>
</evidence>
<name>A0A5C6MWY4_9TELE</name>
<sequence length="57" mass="5666">MTLDNLSGGLYLEDVTGPVTPCQATSCGGLADIQCDTTRGVLSSPLPTLGKVGVSGV</sequence>
<evidence type="ECO:0000313" key="1">
    <source>
        <dbReference type="EMBL" id="TWW58828.1"/>
    </source>
</evidence>
<accession>A0A5C6MWY4</accession>
<proteinExistence type="predicted"/>
<dbReference type="Proteomes" id="UP000324091">
    <property type="component" value="Chromosome 6"/>
</dbReference>
<gene>
    <name evidence="1" type="ORF">D4764_06G0003580</name>
</gene>
<reference evidence="1 2" key="1">
    <citation type="submission" date="2019-04" db="EMBL/GenBank/DDBJ databases">
        <title>Chromosome genome assembly for Takifugu flavidus.</title>
        <authorList>
            <person name="Xiao S."/>
        </authorList>
    </citation>
    <scope>NUCLEOTIDE SEQUENCE [LARGE SCALE GENOMIC DNA]</scope>
    <source>
        <strain evidence="1">HTHZ2018</strain>
        <tissue evidence="1">Muscle</tissue>
    </source>
</reference>